<dbReference type="PROSITE" id="PS51257">
    <property type="entry name" value="PROKAR_LIPOPROTEIN"/>
    <property type="match status" value="1"/>
</dbReference>
<dbReference type="Proteomes" id="UP001202827">
    <property type="component" value="Unassembled WGS sequence"/>
</dbReference>
<evidence type="ECO:0000313" key="2">
    <source>
        <dbReference type="EMBL" id="MCK8779101.1"/>
    </source>
</evidence>
<reference evidence="2 3" key="1">
    <citation type="submission" date="2022-04" db="EMBL/GenBank/DDBJ databases">
        <title>Rhizobium coralii sp. nov., isolated from coral Turbinaria peltata.</title>
        <authorList>
            <person name="Sun H."/>
        </authorList>
    </citation>
    <scope>NUCLEOTIDE SEQUENCE [LARGE SCALE GENOMIC DNA]</scope>
    <source>
        <strain evidence="2 3">NTR19</strain>
    </source>
</reference>
<proteinExistence type="predicted"/>
<name>A0ABT0IMK6_9HYPH</name>
<dbReference type="EMBL" id="JALPRY010000004">
    <property type="protein sequence ID" value="MCK8779101.1"/>
    <property type="molecule type" value="Genomic_DNA"/>
</dbReference>
<feature type="signal peptide" evidence="1">
    <location>
        <begin position="1"/>
        <end position="20"/>
    </location>
</feature>
<evidence type="ECO:0000256" key="1">
    <source>
        <dbReference type="SAM" id="SignalP"/>
    </source>
</evidence>
<organism evidence="2 3">
    <name type="scientific">Neorhizobium turbinariae</name>
    <dbReference type="NCBI Taxonomy" id="2937795"/>
    <lineage>
        <taxon>Bacteria</taxon>
        <taxon>Pseudomonadati</taxon>
        <taxon>Pseudomonadota</taxon>
        <taxon>Alphaproteobacteria</taxon>
        <taxon>Hyphomicrobiales</taxon>
        <taxon>Rhizobiaceae</taxon>
        <taxon>Rhizobium/Agrobacterium group</taxon>
        <taxon>Neorhizobium</taxon>
    </lineage>
</organism>
<accession>A0ABT0IMK6</accession>
<comment type="caution">
    <text evidence="2">The sequence shown here is derived from an EMBL/GenBank/DDBJ whole genome shotgun (WGS) entry which is preliminary data.</text>
</comment>
<protein>
    <submittedName>
        <fullName evidence="2">Uncharacterized protein</fullName>
    </submittedName>
</protein>
<feature type="chain" id="PRO_5046152631" evidence="1">
    <location>
        <begin position="21"/>
        <end position="85"/>
    </location>
</feature>
<keyword evidence="3" id="KW-1185">Reference proteome</keyword>
<gene>
    <name evidence="2" type="ORF">M0654_03785</name>
</gene>
<evidence type="ECO:0000313" key="3">
    <source>
        <dbReference type="Proteomes" id="UP001202827"/>
    </source>
</evidence>
<keyword evidence="1" id="KW-0732">Signal</keyword>
<sequence length="85" mass="8716">MKRIVLVLIAAYVLSGAACTSTKPVSVAKGQLQSTARSIAGTSLIGARGATARDQDKIDDTVAGLCAARAFTPDECAAHDKAVNR</sequence>